<organism evidence="2 3">
    <name type="scientific">Phormidium yuhuli AB48</name>
    <dbReference type="NCBI Taxonomy" id="2940671"/>
    <lineage>
        <taxon>Bacteria</taxon>
        <taxon>Bacillati</taxon>
        <taxon>Cyanobacteriota</taxon>
        <taxon>Cyanophyceae</taxon>
        <taxon>Oscillatoriophycideae</taxon>
        <taxon>Oscillatoriales</taxon>
        <taxon>Oscillatoriaceae</taxon>
        <taxon>Phormidium</taxon>
        <taxon>Phormidium yuhuli</taxon>
    </lineage>
</organism>
<feature type="transmembrane region" description="Helical" evidence="1">
    <location>
        <begin position="194"/>
        <end position="213"/>
    </location>
</feature>
<keyword evidence="1" id="KW-0812">Transmembrane</keyword>
<feature type="transmembrane region" description="Helical" evidence="1">
    <location>
        <begin position="270"/>
        <end position="291"/>
    </location>
</feature>
<protein>
    <submittedName>
        <fullName evidence="2">DUF2142 domain-containing protein</fullName>
    </submittedName>
</protein>
<keyword evidence="1" id="KW-1133">Transmembrane helix</keyword>
<name>A0ABY5AS98_9CYAN</name>
<feature type="transmembrane region" description="Helical" evidence="1">
    <location>
        <begin position="6"/>
        <end position="24"/>
    </location>
</feature>
<evidence type="ECO:0000313" key="3">
    <source>
        <dbReference type="Proteomes" id="UP001056708"/>
    </source>
</evidence>
<feature type="transmembrane region" description="Helical" evidence="1">
    <location>
        <begin position="407"/>
        <end position="427"/>
    </location>
</feature>
<feature type="transmembrane region" description="Helical" evidence="1">
    <location>
        <begin position="349"/>
        <end position="369"/>
    </location>
</feature>
<accession>A0ABY5AS98</accession>
<sequence length="467" mass="51992">MTLHPPAVFLRIALAFGVILALLTPPFQSPDEHLHFYRALQIADGHLIASQQTGDCYGYSRYFEDDLCLGGKLPKSVLTTVRNVSQTDLRFDLNQRQQPQAILNLLPLPLHPQQRLFINFKTTALHSPIPYLPQALGIAIGQWLHLSPLGLMYLGRFSNLGVWLLAVTLSIRLTPLNPWLWVALALTPMSLFQAASLSVDVLTNGVAFLFIAWTLQQGRPEKTSQRLTLGEIVAFGGLAIALSLAKLAYFPLVFLLFLIPRRRFGPRRRYWLSLGSIILGSLLAVGLWSQVVSEIYIPLHPELSPQDQIHYVLRHPLQFVATLGRTAISQGGELARQFIGVLGWLDTPLPQGLIVSYWGLLAWLALVPPTPSQDLTGRQRGWLAIAALSSILVLCSLAYLWNFVGDPIIGGLQGRYFIPIAPLVGLLPSQRPWRTVPKLPPWLLVGYLLVSLSLTTWVLVQRYYGPV</sequence>
<feature type="transmembrane region" description="Helical" evidence="1">
    <location>
        <begin position="381"/>
        <end position="401"/>
    </location>
</feature>
<evidence type="ECO:0000313" key="2">
    <source>
        <dbReference type="EMBL" id="USR91733.1"/>
    </source>
</evidence>
<dbReference type="EMBL" id="CP098611">
    <property type="protein sequence ID" value="USR91733.1"/>
    <property type="molecule type" value="Genomic_DNA"/>
</dbReference>
<gene>
    <name evidence="2" type="ORF">NEA10_03110</name>
</gene>
<reference evidence="2" key="1">
    <citation type="submission" date="2022-06" db="EMBL/GenBank/DDBJ databases">
        <title>Genome sequence of Phormidium yuhuli AB48 isolated from an industrial photobioreactor environment.</title>
        <authorList>
            <person name="Qiu Y."/>
            <person name="Noonan A.J.C."/>
            <person name="Dofher K."/>
            <person name="Koch M."/>
            <person name="Kieft B."/>
            <person name="Lin X."/>
            <person name="Ziels R.M."/>
            <person name="Hallam S.J."/>
        </authorList>
    </citation>
    <scope>NUCLEOTIDE SEQUENCE</scope>
    <source>
        <strain evidence="2">AB48</strain>
    </source>
</reference>
<dbReference type="Pfam" id="PF09913">
    <property type="entry name" value="DUF2142"/>
    <property type="match status" value="1"/>
</dbReference>
<feature type="transmembrane region" description="Helical" evidence="1">
    <location>
        <begin position="160"/>
        <end position="182"/>
    </location>
</feature>
<evidence type="ECO:0000256" key="1">
    <source>
        <dbReference type="SAM" id="Phobius"/>
    </source>
</evidence>
<dbReference type="InterPro" id="IPR018674">
    <property type="entry name" value="DUF2142_membrane"/>
</dbReference>
<dbReference type="RefSeq" id="WP_252663763.1">
    <property type="nucleotide sequence ID" value="NZ_CP098611.1"/>
</dbReference>
<feature type="transmembrane region" description="Helical" evidence="1">
    <location>
        <begin position="233"/>
        <end position="258"/>
    </location>
</feature>
<keyword evidence="1" id="KW-0472">Membrane</keyword>
<dbReference type="Proteomes" id="UP001056708">
    <property type="component" value="Chromosome"/>
</dbReference>
<proteinExistence type="predicted"/>
<keyword evidence="3" id="KW-1185">Reference proteome</keyword>
<feature type="transmembrane region" description="Helical" evidence="1">
    <location>
        <begin position="439"/>
        <end position="460"/>
    </location>
</feature>